<dbReference type="InterPro" id="IPR010982">
    <property type="entry name" value="Lambda_DNA-bd_dom_sf"/>
</dbReference>
<organism evidence="1 2">
    <name type="scientific">Dickeya fangzhongdai</name>
    <dbReference type="NCBI Taxonomy" id="1778540"/>
    <lineage>
        <taxon>Bacteria</taxon>
        <taxon>Pseudomonadati</taxon>
        <taxon>Pseudomonadota</taxon>
        <taxon>Gammaproteobacteria</taxon>
        <taxon>Enterobacterales</taxon>
        <taxon>Pectobacteriaceae</taxon>
        <taxon>Dickeya</taxon>
    </lineage>
</organism>
<name>A0A2K8QP93_9GAMM</name>
<evidence type="ECO:0008006" key="3">
    <source>
        <dbReference type="Google" id="ProtNLM"/>
    </source>
</evidence>
<dbReference type="KEGG" id="dfn:CVE23_15790"/>
<protein>
    <recommendedName>
        <fullName evidence="3">Cro/Cl family transcriptional regulator</fullName>
    </recommendedName>
</protein>
<proteinExistence type="predicted"/>
<dbReference type="GO" id="GO:0003677">
    <property type="term" value="F:DNA binding"/>
    <property type="evidence" value="ECO:0007669"/>
    <property type="project" value="InterPro"/>
</dbReference>
<sequence length="61" mass="7029">MLLMEFINRQFGGNQAAFARHMGVRPQKVQDWLNAGMFVYVDAQGRAFLCSVRREIPVTKK</sequence>
<dbReference type="Gene3D" id="1.10.260.40">
    <property type="entry name" value="lambda repressor-like DNA-binding domains"/>
    <property type="match status" value="1"/>
</dbReference>
<dbReference type="EMBL" id="CP025003">
    <property type="protein sequence ID" value="ATZ95311.1"/>
    <property type="molecule type" value="Genomic_DNA"/>
</dbReference>
<accession>A0A2K8QP93</accession>
<gene>
    <name evidence="1" type="ORF">CVE23_15790</name>
</gene>
<keyword evidence="2" id="KW-1185">Reference proteome</keyword>
<dbReference type="AlphaFoldDB" id="A0A2K8QP93"/>
<evidence type="ECO:0000313" key="2">
    <source>
        <dbReference type="Proteomes" id="UP000231901"/>
    </source>
</evidence>
<evidence type="ECO:0000313" key="1">
    <source>
        <dbReference type="EMBL" id="ATZ95311.1"/>
    </source>
</evidence>
<dbReference type="Proteomes" id="UP000231901">
    <property type="component" value="Chromosome"/>
</dbReference>
<reference evidence="2" key="1">
    <citation type="journal article" date="2018" name="Genome Announc.">
        <title>Complete genome sequence of a Dickeya fangzhongdai type strain causing bleeding canker of pear tree trunks.</title>
        <authorList>
            <person name="Zhao Y."/>
            <person name="Tian Y."/>
            <person name="Li X."/>
            <person name="Hu B."/>
        </authorList>
    </citation>
    <scope>NUCLEOTIDE SEQUENCE [LARGE SCALE GENOMIC DNA]</scope>
    <source>
        <strain evidence="2">DSM 101947</strain>
    </source>
</reference>